<gene>
    <name evidence="1" type="ORF">ACIQFM_19560</name>
</gene>
<protein>
    <submittedName>
        <fullName evidence="1">Uncharacterized protein</fullName>
    </submittedName>
</protein>
<dbReference type="Proteomes" id="UP001617907">
    <property type="component" value="Unassembled WGS sequence"/>
</dbReference>
<dbReference type="EMBL" id="JBIVPC010000010">
    <property type="protein sequence ID" value="MFJ6038443.1"/>
    <property type="molecule type" value="Genomic_DNA"/>
</dbReference>
<keyword evidence="2" id="KW-1185">Reference proteome</keyword>
<organism evidence="1 2">
    <name type="scientific">Streptomyces ardesiacus</name>
    <dbReference type="NCBI Taxonomy" id="285564"/>
    <lineage>
        <taxon>Bacteria</taxon>
        <taxon>Bacillati</taxon>
        <taxon>Actinomycetota</taxon>
        <taxon>Actinomycetes</taxon>
        <taxon>Kitasatosporales</taxon>
        <taxon>Streptomycetaceae</taxon>
        <taxon>Streptomyces</taxon>
    </lineage>
</organism>
<name>A0ABW8HEC7_9ACTN</name>
<accession>A0ABW8HEC7</accession>
<evidence type="ECO:0000313" key="2">
    <source>
        <dbReference type="Proteomes" id="UP001617907"/>
    </source>
</evidence>
<reference evidence="1 2" key="1">
    <citation type="submission" date="2024-10" db="EMBL/GenBank/DDBJ databases">
        <title>The Natural Products Discovery Center: Release of the First 8490 Sequenced Strains for Exploring Actinobacteria Biosynthetic Diversity.</title>
        <authorList>
            <person name="Kalkreuter E."/>
            <person name="Kautsar S.A."/>
            <person name="Yang D."/>
            <person name="Bader C.D."/>
            <person name="Teijaro C.N."/>
            <person name="Fluegel L."/>
            <person name="Davis C.M."/>
            <person name="Simpson J.R."/>
            <person name="Lauterbach L."/>
            <person name="Steele A.D."/>
            <person name="Gui C."/>
            <person name="Meng S."/>
            <person name="Li G."/>
            <person name="Viehrig K."/>
            <person name="Ye F."/>
            <person name="Su P."/>
            <person name="Kiefer A.F."/>
            <person name="Nichols A."/>
            <person name="Cepeda A.J."/>
            <person name="Yan W."/>
            <person name="Fan B."/>
            <person name="Jiang Y."/>
            <person name="Adhikari A."/>
            <person name="Zheng C.-J."/>
            <person name="Schuster L."/>
            <person name="Cowan T.M."/>
            <person name="Smanski M.J."/>
            <person name="Chevrette M.G."/>
            <person name="De Carvalho L.P.S."/>
            <person name="Shen B."/>
        </authorList>
    </citation>
    <scope>NUCLEOTIDE SEQUENCE [LARGE SCALE GENOMIC DNA]</scope>
    <source>
        <strain evidence="1 2">NPDC093086</strain>
    </source>
</reference>
<comment type="caution">
    <text evidence="1">The sequence shown here is derived from an EMBL/GenBank/DDBJ whole genome shotgun (WGS) entry which is preliminary data.</text>
</comment>
<proteinExistence type="predicted"/>
<dbReference type="RefSeq" id="WP_350890241.1">
    <property type="nucleotide sequence ID" value="NZ_JBEOTR010000006.1"/>
</dbReference>
<evidence type="ECO:0000313" key="1">
    <source>
        <dbReference type="EMBL" id="MFJ6038443.1"/>
    </source>
</evidence>
<sequence>MAAGLEDAGIGDLCVDTDRLTVGQVADALVADAAVPLLSVPLSGR</sequence>